<dbReference type="OrthoDB" id="3360643at2759"/>
<keyword evidence="2" id="KW-1185">Reference proteome</keyword>
<dbReference type="Proteomes" id="UP000184330">
    <property type="component" value="Unassembled WGS sequence"/>
</dbReference>
<dbReference type="STRING" id="576137.A0A1L7WTM8"/>
<dbReference type="AlphaFoldDB" id="A0A1L7WTM8"/>
<name>A0A1L7WTM8_9HELO</name>
<reference evidence="1 2" key="1">
    <citation type="submission" date="2016-03" db="EMBL/GenBank/DDBJ databases">
        <authorList>
            <person name="Ploux O."/>
        </authorList>
    </citation>
    <scope>NUCLEOTIDE SEQUENCE [LARGE SCALE GENOMIC DNA]</scope>
    <source>
        <strain evidence="1 2">UAMH 11012</strain>
    </source>
</reference>
<proteinExistence type="predicted"/>
<sequence length="265" mass="29312">MKILPNIIILFIGVIPSLIKAQIKNLRFFGLWLGAGPQVNILDFRSTLIIPTGLPDLTLNDGVQAFWPGLEPSQCNSVFQNVITNGDTVGEWSQLPFYCCNPGVGLSPKVRVYAEDRVTNTFALNENTLKWYNTYTITPGAAGDAAGQKIFTNSFEFDPNTIAADHTTFGEQYTSALMTIELQGNSNWTWGPVEWRDILLRANTTETSWSNPERRPGLQLQVLATCSLDFRELNYLLYCTNVLLVSNNSITVSSQGSISYASAKA</sequence>
<organism evidence="1 2">
    <name type="scientific">Phialocephala subalpina</name>
    <dbReference type="NCBI Taxonomy" id="576137"/>
    <lineage>
        <taxon>Eukaryota</taxon>
        <taxon>Fungi</taxon>
        <taxon>Dikarya</taxon>
        <taxon>Ascomycota</taxon>
        <taxon>Pezizomycotina</taxon>
        <taxon>Leotiomycetes</taxon>
        <taxon>Helotiales</taxon>
        <taxon>Mollisiaceae</taxon>
        <taxon>Phialocephala</taxon>
        <taxon>Phialocephala fortinii species complex</taxon>
    </lineage>
</organism>
<evidence type="ECO:0000313" key="1">
    <source>
        <dbReference type="EMBL" id="CZR56127.1"/>
    </source>
</evidence>
<dbReference type="EMBL" id="FJOG01000007">
    <property type="protein sequence ID" value="CZR56127.1"/>
    <property type="molecule type" value="Genomic_DNA"/>
</dbReference>
<protein>
    <submittedName>
        <fullName evidence="1">Uncharacterized protein</fullName>
    </submittedName>
</protein>
<gene>
    <name evidence="1" type="ORF">PAC_06015</name>
</gene>
<accession>A0A1L7WTM8</accession>
<evidence type="ECO:0000313" key="2">
    <source>
        <dbReference type="Proteomes" id="UP000184330"/>
    </source>
</evidence>